<keyword evidence="1" id="KW-0808">Transferase</keyword>
<evidence type="ECO:0000313" key="1">
    <source>
        <dbReference type="EMBL" id="KAE9590567.1"/>
    </source>
</evidence>
<organism evidence="1 2">
    <name type="scientific">Lupinus albus</name>
    <name type="common">White lupine</name>
    <name type="synonym">Lupinus termis</name>
    <dbReference type="NCBI Taxonomy" id="3870"/>
    <lineage>
        <taxon>Eukaryota</taxon>
        <taxon>Viridiplantae</taxon>
        <taxon>Streptophyta</taxon>
        <taxon>Embryophyta</taxon>
        <taxon>Tracheophyta</taxon>
        <taxon>Spermatophyta</taxon>
        <taxon>Magnoliopsida</taxon>
        <taxon>eudicotyledons</taxon>
        <taxon>Gunneridae</taxon>
        <taxon>Pentapetalae</taxon>
        <taxon>rosids</taxon>
        <taxon>fabids</taxon>
        <taxon>Fabales</taxon>
        <taxon>Fabaceae</taxon>
        <taxon>Papilionoideae</taxon>
        <taxon>50 kb inversion clade</taxon>
        <taxon>genistoids sensu lato</taxon>
        <taxon>core genistoids</taxon>
        <taxon>Genisteae</taxon>
        <taxon>Lupinus</taxon>
    </lineage>
</organism>
<keyword evidence="2" id="KW-1185">Reference proteome</keyword>
<evidence type="ECO:0000313" key="2">
    <source>
        <dbReference type="Proteomes" id="UP000447434"/>
    </source>
</evidence>
<dbReference type="AlphaFoldDB" id="A0A6A4NVM2"/>
<dbReference type="OrthoDB" id="288590at2759"/>
<gene>
    <name evidence="1" type="ORF">Lalb_Chr20g0109071</name>
</gene>
<reference evidence="2" key="1">
    <citation type="journal article" date="2020" name="Nat. Commun.">
        <title>Genome sequence of the cluster root forming white lupin.</title>
        <authorList>
            <person name="Hufnagel B."/>
            <person name="Marques A."/>
            <person name="Soriano A."/>
            <person name="Marques L."/>
            <person name="Divol F."/>
            <person name="Doumas P."/>
            <person name="Sallet E."/>
            <person name="Mancinotti D."/>
            <person name="Carrere S."/>
            <person name="Marande W."/>
            <person name="Arribat S."/>
            <person name="Keller J."/>
            <person name="Huneau C."/>
            <person name="Blein T."/>
            <person name="Aime D."/>
            <person name="Laguerre M."/>
            <person name="Taylor J."/>
            <person name="Schubert V."/>
            <person name="Nelson M."/>
            <person name="Geu-Flores F."/>
            <person name="Crespi M."/>
            <person name="Gallardo-Guerrero K."/>
            <person name="Delaux P.-M."/>
            <person name="Salse J."/>
            <person name="Berges H."/>
            <person name="Guyot R."/>
            <person name="Gouzy J."/>
            <person name="Peret B."/>
        </authorList>
    </citation>
    <scope>NUCLEOTIDE SEQUENCE [LARGE SCALE GENOMIC DNA]</scope>
    <source>
        <strain evidence="2">cv. Amiga</strain>
    </source>
</reference>
<proteinExistence type="predicted"/>
<name>A0A6A4NVM2_LUPAL</name>
<protein>
    <submittedName>
        <fullName evidence="1">Putative codeine 3-O-demethylase</fullName>
    </submittedName>
</protein>
<dbReference type="SUPFAM" id="SSF51197">
    <property type="entry name" value="Clavaminate synthase-like"/>
    <property type="match status" value="1"/>
</dbReference>
<comment type="caution">
    <text evidence="1">The sequence shown here is derived from an EMBL/GenBank/DDBJ whole genome shotgun (WGS) entry which is preliminary data.</text>
</comment>
<sequence>MVNCSKERMSFATFLFPKYDGELGPASSLVDEKTQAQYKTTGVKDHLKGFFGRKLDGKSYVDSKRTNL</sequence>
<dbReference type="GO" id="GO:0008168">
    <property type="term" value="F:methyltransferase activity"/>
    <property type="evidence" value="ECO:0007669"/>
    <property type="project" value="UniProtKB-KW"/>
</dbReference>
<accession>A0A6A4NVM2</accession>
<keyword evidence="1" id="KW-0489">Methyltransferase</keyword>
<dbReference type="Proteomes" id="UP000447434">
    <property type="component" value="Chromosome 20"/>
</dbReference>
<dbReference type="EMBL" id="WOCE01000020">
    <property type="protein sequence ID" value="KAE9590567.1"/>
    <property type="molecule type" value="Genomic_DNA"/>
</dbReference>
<dbReference type="GO" id="GO:0032259">
    <property type="term" value="P:methylation"/>
    <property type="evidence" value="ECO:0007669"/>
    <property type="project" value="UniProtKB-KW"/>
</dbReference>
<dbReference type="InterPro" id="IPR027443">
    <property type="entry name" value="IPNS-like_sf"/>
</dbReference>
<dbReference type="Gene3D" id="2.60.120.330">
    <property type="entry name" value="B-lactam Antibiotic, Isopenicillin N Synthase, Chain"/>
    <property type="match status" value="1"/>
</dbReference>